<evidence type="ECO:0000259" key="9">
    <source>
        <dbReference type="Pfam" id="PF02683"/>
    </source>
</evidence>
<comment type="caution">
    <text evidence="10">The sequence shown here is derived from an EMBL/GenBank/DDBJ whole genome shotgun (WGS) entry which is preliminary data.</text>
</comment>
<dbReference type="EMBL" id="BMLF01000002">
    <property type="protein sequence ID" value="GGM06552.1"/>
    <property type="molecule type" value="Genomic_DNA"/>
</dbReference>
<evidence type="ECO:0000256" key="8">
    <source>
        <dbReference type="SAM" id="Phobius"/>
    </source>
</evidence>
<reference evidence="10" key="1">
    <citation type="journal article" date="2014" name="Int. J. Syst. Evol. Microbiol.">
        <title>Complete genome sequence of Corynebacterium casei LMG S-19264T (=DSM 44701T), isolated from a smear-ripened cheese.</title>
        <authorList>
            <consortium name="US DOE Joint Genome Institute (JGI-PGF)"/>
            <person name="Walter F."/>
            <person name="Albersmeier A."/>
            <person name="Kalinowski J."/>
            <person name="Ruckert C."/>
        </authorList>
    </citation>
    <scope>NUCLEOTIDE SEQUENCE</scope>
    <source>
        <strain evidence="10">CGMCC 1.6293</strain>
    </source>
</reference>
<evidence type="ECO:0000256" key="3">
    <source>
        <dbReference type="ARBA" id="ARBA00022692"/>
    </source>
</evidence>
<proteinExistence type="inferred from homology"/>
<evidence type="ECO:0000313" key="10">
    <source>
        <dbReference type="EMBL" id="GGM06552.1"/>
    </source>
</evidence>
<keyword evidence="11" id="KW-1185">Reference proteome</keyword>
<dbReference type="GO" id="GO:0017004">
    <property type="term" value="P:cytochrome complex assembly"/>
    <property type="evidence" value="ECO:0007669"/>
    <property type="project" value="UniProtKB-KW"/>
</dbReference>
<evidence type="ECO:0000256" key="1">
    <source>
        <dbReference type="ARBA" id="ARBA00004141"/>
    </source>
</evidence>
<keyword evidence="4" id="KW-0201">Cytochrome c-type biogenesis</keyword>
<accession>A0A917T246</accession>
<name>A0A917T246_9RHOB</name>
<dbReference type="Proteomes" id="UP000649829">
    <property type="component" value="Unassembled WGS sequence"/>
</dbReference>
<comment type="subcellular location">
    <subcellularLocation>
        <location evidence="1">Membrane</location>
        <topology evidence="1">Multi-pass membrane protein</topology>
    </subcellularLocation>
</comment>
<dbReference type="AlphaFoldDB" id="A0A917T246"/>
<feature type="domain" description="Cytochrome C biogenesis protein transmembrane" evidence="9">
    <location>
        <begin position="50"/>
        <end position="257"/>
    </location>
</feature>
<keyword evidence="6 8" id="KW-0472">Membrane</keyword>
<dbReference type="InterPro" id="IPR003834">
    <property type="entry name" value="Cyt_c_assmbl_TM_dom"/>
</dbReference>
<feature type="transmembrane region" description="Helical" evidence="8">
    <location>
        <begin position="244"/>
        <end position="264"/>
    </location>
</feature>
<evidence type="ECO:0000313" key="11">
    <source>
        <dbReference type="Proteomes" id="UP000649829"/>
    </source>
</evidence>
<gene>
    <name evidence="10" type="ORF">GCM10011534_30580</name>
</gene>
<dbReference type="InterPro" id="IPR051790">
    <property type="entry name" value="Cytochrome_c-biogenesis_DsbD"/>
</dbReference>
<keyword evidence="5 8" id="KW-1133">Transmembrane helix</keyword>
<dbReference type="GO" id="GO:0016020">
    <property type="term" value="C:membrane"/>
    <property type="evidence" value="ECO:0007669"/>
    <property type="project" value="UniProtKB-SubCell"/>
</dbReference>
<dbReference type="RefSeq" id="WP_308423364.1">
    <property type="nucleotide sequence ID" value="NZ_BMLF01000002.1"/>
</dbReference>
<feature type="compositionally biased region" description="Basic residues" evidence="7">
    <location>
        <begin position="14"/>
        <end position="25"/>
    </location>
</feature>
<comment type="similarity">
    <text evidence="2">Belongs to the DsbD family.</text>
</comment>
<dbReference type="PANTHER" id="PTHR31272">
    <property type="entry name" value="CYTOCHROME C-TYPE BIOGENESIS PROTEIN HI_1454-RELATED"/>
    <property type="match status" value="1"/>
</dbReference>
<dbReference type="Pfam" id="PF02683">
    <property type="entry name" value="DsbD_TM"/>
    <property type="match status" value="1"/>
</dbReference>
<feature type="transmembrane region" description="Helical" evidence="8">
    <location>
        <begin position="115"/>
        <end position="133"/>
    </location>
</feature>
<evidence type="ECO:0000256" key="2">
    <source>
        <dbReference type="ARBA" id="ARBA00006143"/>
    </source>
</evidence>
<protein>
    <submittedName>
        <fullName evidence="10">Cytochrome C biogenesis protein CcdA</fullName>
    </submittedName>
</protein>
<sequence>MAGLPRVAPDATGRQRRGNGATRRRNAPLLTRLSGDGRRFAAYPWGMEVILAYLAGLLTLINPCVLPVLPIVLGSALQASSYGPLALAAGMSLSFVVLGITVTAFGYALGIDEQSVAQAGAVLMIGFGVILLVPRFSMAFSAATAGLATGADARIGRIDSTGARGQFLGGLLLGAVWSPCVGPTLGGAISLASQGESLLRATFIMTGFALGVASVILALGYGARRLLTGRDRWLRALAERSRPILGAIFVATGLAILFRLHHAAEAWAVDTMPDWLLNLSVSI</sequence>
<evidence type="ECO:0000256" key="5">
    <source>
        <dbReference type="ARBA" id="ARBA00022989"/>
    </source>
</evidence>
<feature type="transmembrane region" description="Helical" evidence="8">
    <location>
        <begin position="50"/>
        <end position="73"/>
    </location>
</feature>
<feature type="transmembrane region" description="Helical" evidence="8">
    <location>
        <begin position="85"/>
        <end position="109"/>
    </location>
</feature>
<evidence type="ECO:0000256" key="7">
    <source>
        <dbReference type="SAM" id="MobiDB-lite"/>
    </source>
</evidence>
<feature type="transmembrane region" description="Helical" evidence="8">
    <location>
        <begin position="167"/>
        <end position="192"/>
    </location>
</feature>
<keyword evidence="3 8" id="KW-0812">Transmembrane</keyword>
<evidence type="ECO:0000256" key="6">
    <source>
        <dbReference type="ARBA" id="ARBA00023136"/>
    </source>
</evidence>
<feature type="transmembrane region" description="Helical" evidence="8">
    <location>
        <begin position="198"/>
        <end position="223"/>
    </location>
</feature>
<feature type="region of interest" description="Disordered" evidence="7">
    <location>
        <begin position="1"/>
        <end position="25"/>
    </location>
</feature>
<reference evidence="10" key="2">
    <citation type="submission" date="2020-09" db="EMBL/GenBank/DDBJ databases">
        <authorList>
            <person name="Sun Q."/>
            <person name="Zhou Y."/>
        </authorList>
    </citation>
    <scope>NUCLEOTIDE SEQUENCE</scope>
    <source>
        <strain evidence="10">CGMCC 1.6293</strain>
    </source>
</reference>
<dbReference type="PANTHER" id="PTHR31272:SF9">
    <property type="entry name" value="BLL1027 PROTEIN"/>
    <property type="match status" value="1"/>
</dbReference>
<organism evidence="10 11">
    <name type="scientific">Pseudooceanicola nanhaiensis</name>
    <dbReference type="NCBI Taxonomy" id="375761"/>
    <lineage>
        <taxon>Bacteria</taxon>
        <taxon>Pseudomonadati</taxon>
        <taxon>Pseudomonadota</taxon>
        <taxon>Alphaproteobacteria</taxon>
        <taxon>Rhodobacterales</taxon>
        <taxon>Paracoccaceae</taxon>
        <taxon>Pseudooceanicola</taxon>
    </lineage>
</organism>
<evidence type="ECO:0000256" key="4">
    <source>
        <dbReference type="ARBA" id="ARBA00022748"/>
    </source>
</evidence>